<gene>
    <name evidence="1" type="ORF">K469DRAFT_557887</name>
</gene>
<evidence type="ECO:0008006" key="3">
    <source>
        <dbReference type="Google" id="ProtNLM"/>
    </source>
</evidence>
<evidence type="ECO:0000313" key="2">
    <source>
        <dbReference type="Proteomes" id="UP000800200"/>
    </source>
</evidence>
<accession>A0A6A6EJI1</accession>
<name>A0A6A6EJI1_9PEZI</name>
<reference evidence="1" key="1">
    <citation type="journal article" date="2020" name="Stud. Mycol.">
        <title>101 Dothideomycetes genomes: a test case for predicting lifestyles and emergence of pathogens.</title>
        <authorList>
            <person name="Haridas S."/>
            <person name="Albert R."/>
            <person name="Binder M."/>
            <person name="Bloem J."/>
            <person name="Labutti K."/>
            <person name="Salamov A."/>
            <person name="Andreopoulos B."/>
            <person name="Baker S."/>
            <person name="Barry K."/>
            <person name="Bills G."/>
            <person name="Bluhm B."/>
            <person name="Cannon C."/>
            <person name="Castanera R."/>
            <person name="Culley D."/>
            <person name="Daum C."/>
            <person name="Ezra D."/>
            <person name="Gonzalez J."/>
            <person name="Henrissat B."/>
            <person name="Kuo A."/>
            <person name="Liang C."/>
            <person name="Lipzen A."/>
            <person name="Lutzoni F."/>
            <person name="Magnuson J."/>
            <person name="Mondo S."/>
            <person name="Nolan M."/>
            <person name="Ohm R."/>
            <person name="Pangilinan J."/>
            <person name="Park H.-J."/>
            <person name="Ramirez L."/>
            <person name="Alfaro M."/>
            <person name="Sun H."/>
            <person name="Tritt A."/>
            <person name="Yoshinaga Y."/>
            <person name="Zwiers L.-H."/>
            <person name="Turgeon B."/>
            <person name="Goodwin S."/>
            <person name="Spatafora J."/>
            <person name="Crous P."/>
            <person name="Grigoriev I."/>
        </authorList>
    </citation>
    <scope>NUCLEOTIDE SEQUENCE</scope>
    <source>
        <strain evidence="1">CBS 207.26</strain>
    </source>
</reference>
<keyword evidence="2" id="KW-1185">Reference proteome</keyword>
<organism evidence="1 2">
    <name type="scientific">Zopfia rhizophila CBS 207.26</name>
    <dbReference type="NCBI Taxonomy" id="1314779"/>
    <lineage>
        <taxon>Eukaryota</taxon>
        <taxon>Fungi</taxon>
        <taxon>Dikarya</taxon>
        <taxon>Ascomycota</taxon>
        <taxon>Pezizomycotina</taxon>
        <taxon>Dothideomycetes</taxon>
        <taxon>Dothideomycetes incertae sedis</taxon>
        <taxon>Zopfiaceae</taxon>
        <taxon>Zopfia</taxon>
    </lineage>
</organism>
<dbReference type="AlphaFoldDB" id="A0A6A6EJI1"/>
<evidence type="ECO:0000313" key="1">
    <source>
        <dbReference type="EMBL" id="KAF2191285.1"/>
    </source>
</evidence>
<dbReference type="EMBL" id="ML994617">
    <property type="protein sequence ID" value="KAF2191285.1"/>
    <property type="molecule type" value="Genomic_DNA"/>
</dbReference>
<sequence>TSMANLAFTRKGQGRDEEAIKLMDKCVQLTTRVLGSSHPHTLSSLDALDSWRLENLKID</sequence>
<feature type="non-terminal residue" evidence="1">
    <location>
        <position position="1"/>
    </location>
</feature>
<proteinExistence type="predicted"/>
<dbReference type="Pfam" id="PF13374">
    <property type="entry name" value="TPR_10"/>
    <property type="match status" value="1"/>
</dbReference>
<dbReference type="OrthoDB" id="5986190at2759"/>
<protein>
    <recommendedName>
        <fullName evidence="3">Kinesin light chain</fullName>
    </recommendedName>
</protein>
<dbReference type="Gene3D" id="1.25.40.10">
    <property type="entry name" value="Tetratricopeptide repeat domain"/>
    <property type="match status" value="1"/>
</dbReference>
<dbReference type="Proteomes" id="UP000800200">
    <property type="component" value="Unassembled WGS sequence"/>
</dbReference>
<dbReference type="InterPro" id="IPR011990">
    <property type="entry name" value="TPR-like_helical_dom_sf"/>
</dbReference>